<dbReference type="PROSITE" id="PS51321">
    <property type="entry name" value="TFIIS_CENTRAL"/>
    <property type="match status" value="1"/>
</dbReference>
<feature type="compositionally biased region" description="Polar residues" evidence="8">
    <location>
        <begin position="140"/>
        <end position="158"/>
    </location>
</feature>
<keyword evidence="2 5" id="KW-0863">Zinc-finger</keyword>
<keyword evidence="1 7" id="KW-0479">Metal-binding</keyword>
<keyword evidence="3 7" id="KW-0862">Zinc</keyword>
<dbReference type="OrthoDB" id="44867at2759"/>
<dbReference type="GO" id="GO:0031564">
    <property type="term" value="P:transcription antitermination"/>
    <property type="evidence" value="ECO:0007669"/>
    <property type="project" value="TreeGrafter"/>
</dbReference>
<dbReference type="SUPFAM" id="SSF57783">
    <property type="entry name" value="Zinc beta-ribbon"/>
    <property type="match status" value="1"/>
</dbReference>
<dbReference type="NCBIfam" id="TIGR01385">
    <property type="entry name" value="TFSII"/>
    <property type="match status" value="1"/>
</dbReference>
<dbReference type="InterPro" id="IPR017923">
    <property type="entry name" value="TFIIS_N"/>
</dbReference>
<dbReference type="SUPFAM" id="SSF47676">
    <property type="entry name" value="Conserved domain common to transcription factors TFIIS, elongin A, CRSP70"/>
    <property type="match status" value="1"/>
</dbReference>
<dbReference type="Proteomes" id="UP000310158">
    <property type="component" value="Unassembled WGS sequence"/>
</dbReference>
<evidence type="ECO:0000256" key="4">
    <source>
        <dbReference type="ARBA" id="ARBA00023242"/>
    </source>
</evidence>
<reference evidence="12 13" key="1">
    <citation type="submission" date="2019-02" db="EMBL/GenBank/DDBJ databases">
        <title>Genome sequencing of the rare red list fungi Bondarzewia mesenterica.</title>
        <authorList>
            <person name="Buettner E."/>
            <person name="Kellner H."/>
        </authorList>
    </citation>
    <scope>NUCLEOTIDE SEQUENCE [LARGE SCALE GENOMIC DNA]</scope>
    <source>
        <strain evidence="12 13">DSM 108281</strain>
    </source>
</reference>
<keyword evidence="13" id="KW-1185">Reference proteome</keyword>
<keyword evidence="4 6" id="KW-0539">Nucleus</keyword>
<feature type="domain" description="TFIIS-type" evidence="9">
    <location>
        <begin position="279"/>
        <end position="344"/>
    </location>
</feature>
<protein>
    <recommendedName>
        <fullName evidence="7">Transcription elongation factor</fullName>
    </recommendedName>
</protein>
<evidence type="ECO:0000259" key="10">
    <source>
        <dbReference type="PROSITE" id="PS51319"/>
    </source>
</evidence>
<dbReference type="Gene3D" id="1.10.472.30">
    <property type="entry name" value="Transcription elongation factor S-II, central domain"/>
    <property type="match status" value="1"/>
</dbReference>
<keyword evidence="7" id="KW-0238">DNA-binding</keyword>
<feature type="region of interest" description="Disordered" evidence="8">
    <location>
        <begin position="93"/>
        <end position="158"/>
    </location>
</feature>
<dbReference type="InterPro" id="IPR036575">
    <property type="entry name" value="TFIIS_cen_dom_sf"/>
</dbReference>
<evidence type="ECO:0000256" key="1">
    <source>
        <dbReference type="ARBA" id="ARBA00022723"/>
    </source>
</evidence>
<evidence type="ECO:0000259" key="9">
    <source>
        <dbReference type="PROSITE" id="PS51133"/>
    </source>
</evidence>
<dbReference type="SMART" id="SM00510">
    <property type="entry name" value="TFS2M"/>
    <property type="match status" value="1"/>
</dbReference>
<evidence type="ECO:0000256" key="7">
    <source>
        <dbReference type="RuleBase" id="RU368078"/>
    </source>
</evidence>
<dbReference type="Pfam" id="PF01096">
    <property type="entry name" value="Zn_ribbon_TFIIS"/>
    <property type="match status" value="1"/>
</dbReference>
<dbReference type="PANTHER" id="PTHR11477">
    <property type="entry name" value="TRANSCRIPTION FACTOR S-II ZINC FINGER DOMAIN-CONTAINING PROTEIN"/>
    <property type="match status" value="1"/>
</dbReference>
<evidence type="ECO:0000313" key="13">
    <source>
        <dbReference type="Proteomes" id="UP000310158"/>
    </source>
</evidence>
<dbReference type="InterPro" id="IPR035100">
    <property type="entry name" value="TF_IIS-typ"/>
</dbReference>
<evidence type="ECO:0000256" key="2">
    <source>
        <dbReference type="ARBA" id="ARBA00022771"/>
    </source>
</evidence>
<comment type="caution">
    <text evidence="12">The sequence shown here is derived from an EMBL/GenBank/DDBJ whole genome shotgun (WGS) entry which is preliminary data.</text>
</comment>
<comment type="similarity">
    <text evidence="7">Belongs to the TFS-II family.</text>
</comment>
<dbReference type="PANTHER" id="PTHR11477:SF0">
    <property type="entry name" value="IP08861P-RELATED"/>
    <property type="match status" value="1"/>
</dbReference>
<organism evidence="12 13">
    <name type="scientific">Bondarzewia mesenterica</name>
    <dbReference type="NCBI Taxonomy" id="1095465"/>
    <lineage>
        <taxon>Eukaryota</taxon>
        <taxon>Fungi</taxon>
        <taxon>Dikarya</taxon>
        <taxon>Basidiomycota</taxon>
        <taxon>Agaricomycotina</taxon>
        <taxon>Agaricomycetes</taxon>
        <taxon>Russulales</taxon>
        <taxon>Bondarzewiaceae</taxon>
        <taxon>Bondarzewia</taxon>
    </lineage>
</organism>
<dbReference type="PROSITE" id="PS51133">
    <property type="entry name" value="ZF_TFIIS_2"/>
    <property type="match status" value="1"/>
</dbReference>
<sequence length="375" mass="40724">MSDAVELRKLVKALQHSSTDQETIDVLTTLKKEAKITEALLRVSTLLPYSITQRPNTGRESKAGLAVGKLRTHGTKEVSDLAKEIVKKWKHEVEKEKQAAGGSTGKTDSHAKPSAPSRKASTASVTPTTPTLAKALATTSANGSSRTAKTDGVKTSVSADNTRNKCVELIYDALASDSGAPSELILSRATAIEDAVLIEYNGTTAQYRTKIRQLFVNLKDKNNPGLRESVVSGDIPAQKFAKMTSQDMASEERKAADQKIKEDNLFHSLGAEEQQAETDAFQCGRCKQRKCRYRQAQTRSADEPMTTFVTCVKSVIYMEVLVELATSPLPPILELNLFYCDRGTTHNALGHFNHPCPPRSSSAFLAASKPAALIC</sequence>
<feature type="domain" description="TFIIS central" evidence="11">
    <location>
        <begin position="162"/>
        <end position="276"/>
    </location>
</feature>
<accession>A0A4S4LPV0</accession>
<dbReference type="EMBL" id="SGPL01000288">
    <property type="protein sequence ID" value="THH14289.1"/>
    <property type="molecule type" value="Genomic_DNA"/>
</dbReference>
<dbReference type="InterPro" id="IPR003618">
    <property type="entry name" value="TFIIS_cen_dom"/>
</dbReference>
<dbReference type="SMART" id="SM00440">
    <property type="entry name" value="ZnF_C2C2"/>
    <property type="match status" value="1"/>
</dbReference>
<dbReference type="PROSITE" id="PS51319">
    <property type="entry name" value="TFIIS_N"/>
    <property type="match status" value="1"/>
</dbReference>
<dbReference type="GO" id="GO:0031440">
    <property type="term" value="P:regulation of mRNA 3'-end processing"/>
    <property type="evidence" value="ECO:0007669"/>
    <property type="project" value="TreeGrafter"/>
</dbReference>
<dbReference type="Gene3D" id="2.20.25.10">
    <property type="match status" value="1"/>
</dbReference>
<dbReference type="InterPro" id="IPR006289">
    <property type="entry name" value="TFSII"/>
</dbReference>
<dbReference type="CDD" id="cd13749">
    <property type="entry name" value="Zn-ribbon_TFIIS"/>
    <property type="match status" value="1"/>
</dbReference>
<evidence type="ECO:0000256" key="5">
    <source>
        <dbReference type="PROSITE-ProRule" id="PRU00472"/>
    </source>
</evidence>
<dbReference type="GO" id="GO:0006362">
    <property type="term" value="P:transcription elongation by RNA polymerase I"/>
    <property type="evidence" value="ECO:0007669"/>
    <property type="project" value="TreeGrafter"/>
</dbReference>
<dbReference type="FunFam" id="1.10.472.30:FF:000003">
    <property type="entry name" value="Transcription elongation factor S-II"/>
    <property type="match status" value="1"/>
</dbReference>
<feature type="compositionally biased region" description="Low complexity" evidence="8">
    <location>
        <begin position="120"/>
        <end position="139"/>
    </location>
</feature>
<comment type="function">
    <text evidence="7">Necessary for efficient RNA polymerase II transcription elongation past template-encoded arresting sites.</text>
</comment>
<evidence type="ECO:0000256" key="6">
    <source>
        <dbReference type="PROSITE-ProRule" id="PRU00649"/>
    </source>
</evidence>
<dbReference type="Gene3D" id="1.20.930.10">
    <property type="entry name" value="Conserved domain common to transcription factors TFIIS, elongin A, CRSP70"/>
    <property type="match status" value="1"/>
</dbReference>
<evidence type="ECO:0000259" key="11">
    <source>
        <dbReference type="PROSITE" id="PS51321"/>
    </source>
</evidence>
<dbReference type="GO" id="GO:0008270">
    <property type="term" value="F:zinc ion binding"/>
    <property type="evidence" value="ECO:0007669"/>
    <property type="project" value="UniProtKB-UniRule"/>
</dbReference>
<proteinExistence type="inferred from homology"/>
<keyword evidence="7" id="KW-0805">Transcription regulation</keyword>
<name>A0A4S4LPV0_9AGAM</name>
<gene>
    <name evidence="12" type="ORF">EW146_g6031</name>
</gene>
<dbReference type="PIRSF" id="PIRSF006704">
    <property type="entry name" value="TF_IIS"/>
    <property type="match status" value="1"/>
</dbReference>
<dbReference type="GO" id="GO:0001139">
    <property type="term" value="F:RNA polymerase II complex recruiting activity"/>
    <property type="evidence" value="ECO:0007669"/>
    <property type="project" value="TreeGrafter"/>
</dbReference>
<dbReference type="InterPro" id="IPR035441">
    <property type="entry name" value="TFIIS/LEDGF_dom_sf"/>
</dbReference>
<evidence type="ECO:0000256" key="8">
    <source>
        <dbReference type="SAM" id="MobiDB-lite"/>
    </source>
</evidence>
<dbReference type="InterPro" id="IPR001222">
    <property type="entry name" value="Znf_TFIIS"/>
</dbReference>
<feature type="domain" description="TFIIS N-terminal" evidence="10">
    <location>
        <begin position="1"/>
        <end position="96"/>
    </location>
</feature>
<dbReference type="SUPFAM" id="SSF46942">
    <property type="entry name" value="Elongation factor TFIIS domain 2"/>
    <property type="match status" value="1"/>
</dbReference>
<dbReference type="Pfam" id="PF07500">
    <property type="entry name" value="TFIIS_M"/>
    <property type="match status" value="1"/>
</dbReference>
<dbReference type="Pfam" id="PF08711">
    <property type="entry name" value="Med26"/>
    <property type="match status" value="1"/>
</dbReference>
<evidence type="ECO:0000256" key="3">
    <source>
        <dbReference type="ARBA" id="ARBA00022833"/>
    </source>
</evidence>
<evidence type="ECO:0000313" key="12">
    <source>
        <dbReference type="EMBL" id="THH14289.1"/>
    </source>
</evidence>
<dbReference type="AlphaFoldDB" id="A0A4S4LPV0"/>
<comment type="subcellular location">
    <subcellularLocation>
        <location evidence="6 7">Nucleus</location>
    </subcellularLocation>
</comment>
<dbReference type="GO" id="GO:0000977">
    <property type="term" value="F:RNA polymerase II transcription regulatory region sequence-specific DNA binding"/>
    <property type="evidence" value="ECO:0007669"/>
    <property type="project" value="TreeGrafter"/>
</dbReference>
<dbReference type="GO" id="GO:0005634">
    <property type="term" value="C:nucleus"/>
    <property type="evidence" value="ECO:0007669"/>
    <property type="project" value="UniProtKB-SubCell"/>
</dbReference>
<dbReference type="GO" id="GO:0006368">
    <property type="term" value="P:transcription elongation by RNA polymerase II"/>
    <property type="evidence" value="ECO:0007669"/>
    <property type="project" value="InterPro"/>
</dbReference>
<keyword evidence="7" id="KW-0804">Transcription</keyword>